<feature type="region of interest" description="Disordered" evidence="1">
    <location>
        <begin position="64"/>
        <end position="96"/>
    </location>
</feature>
<feature type="compositionally biased region" description="Basic and acidic residues" evidence="1">
    <location>
        <begin position="166"/>
        <end position="177"/>
    </location>
</feature>
<evidence type="ECO:0000256" key="1">
    <source>
        <dbReference type="SAM" id="MobiDB-lite"/>
    </source>
</evidence>
<organism evidence="3 4">
    <name type="scientific">Colocasia esculenta</name>
    <name type="common">Wild taro</name>
    <name type="synonym">Arum esculentum</name>
    <dbReference type="NCBI Taxonomy" id="4460"/>
    <lineage>
        <taxon>Eukaryota</taxon>
        <taxon>Viridiplantae</taxon>
        <taxon>Streptophyta</taxon>
        <taxon>Embryophyta</taxon>
        <taxon>Tracheophyta</taxon>
        <taxon>Spermatophyta</taxon>
        <taxon>Magnoliopsida</taxon>
        <taxon>Liliopsida</taxon>
        <taxon>Araceae</taxon>
        <taxon>Aroideae</taxon>
        <taxon>Colocasieae</taxon>
        <taxon>Colocasia</taxon>
    </lineage>
</organism>
<dbReference type="InterPro" id="IPR044822">
    <property type="entry name" value="Myb_DNA-bind_4"/>
</dbReference>
<feature type="region of interest" description="Disordered" evidence="1">
    <location>
        <begin position="331"/>
        <end position="350"/>
    </location>
</feature>
<feature type="compositionally biased region" description="Polar residues" evidence="1">
    <location>
        <begin position="211"/>
        <end position="226"/>
    </location>
</feature>
<dbReference type="Proteomes" id="UP000652761">
    <property type="component" value="Unassembled WGS sequence"/>
</dbReference>
<proteinExistence type="predicted"/>
<feature type="compositionally biased region" description="Basic and acidic residues" evidence="1">
    <location>
        <begin position="193"/>
        <end position="203"/>
    </location>
</feature>
<evidence type="ECO:0000313" key="3">
    <source>
        <dbReference type="EMBL" id="MQM05420.1"/>
    </source>
</evidence>
<dbReference type="PANTHER" id="PTHR31307:SF63">
    <property type="entry name" value="MYB_SANT-LIKE DNA-BINDING DOMAIN-CONTAINING PROTEIN"/>
    <property type="match status" value="1"/>
</dbReference>
<protein>
    <recommendedName>
        <fullName evidence="2">Myb/SANT-like DNA-binding domain-containing protein</fullName>
    </recommendedName>
</protein>
<evidence type="ECO:0000313" key="4">
    <source>
        <dbReference type="Proteomes" id="UP000652761"/>
    </source>
</evidence>
<dbReference type="InterPro" id="IPR044823">
    <property type="entry name" value="ASIL1/2-like"/>
</dbReference>
<dbReference type="FunFam" id="1.10.10.60:FF:000238">
    <property type="entry name" value="Aspartate/glutamate/uridylate kinase family protein"/>
    <property type="match status" value="1"/>
</dbReference>
<dbReference type="Gene3D" id="1.10.10.60">
    <property type="entry name" value="Homeodomain-like"/>
    <property type="match status" value="1"/>
</dbReference>
<dbReference type="OrthoDB" id="678291at2759"/>
<gene>
    <name evidence="3" type="ORF">Taro_038231</name>
</gene>
<feature type="compositionally biased region" description="Low complexity" evidence="1">
    <location>
        <begin position="32"/>
        <end position="43"/>
    </location>
</feature>
<dbReference type="AlphaFoldDB" id="A0A843WS28"/>
<feature type="region of interest" description="Disordered" evidence="1">
    <location>
        <begin position="1"/>
        <end position="43"/>
    </location>
</feature>
<reference evidence="3" key="1">
    <citation type="submission" date="2017-07" db="EMBL/GenBank/DDBJ databases">
        <title>Taro Niue Genome Assembly and Annotation.</title>
        <authorList>
            <person name="Atibalentja N."/>
            <person name="Keating K."/>
            <person name="Fields C.J."/>
        </authorList>
    </citation>
    <scope>NUCLEOTIDE SEQUENCE</scope>
    <source>
        <strain evidence="3">Niue_2</strain>
        <tissue evidence="3">Leaf</tissue>
    </source>
</reference>
<dbReference type="EMBL" id="NMUH01003410">
    <property type="protein sequence ID" value="MQM05420.1"/>
    <property type="molecule type" value="Genomic_DNA"/>
</dbReference>
<name>A0A843WS28_COLES</name>
<feature type="region of interest" description="Disordered" evidence="1">
    <location>
        <begin position="151"/>
        <end position="226"/>
    </location>
</feature>
<keyword evidence="4" id="KW-1185">Reference proteome</keyword>
<evidence type="ECO:0000259" key="2">
    <source>
        <dbReference type="Pfam" id="PF13837"/>
    </source>
</evidence>
<comment type="caution">
    <text evidence="3">The sequence shown here is derived from an EMBL/GenBank/DDBJ whole genome shotgun (WGS) entry which is preliminary data.</text>
</comment>
<sequence>MASSDDDFALLGDDGPAAAQSHHQSHRHQHHLPQQQQQQQQQAAVAAAAVSFVTHRFVTTKPAAPVHSPHTLAGSIASPKKSAVAVGVGDDDDDDDDEVYGEAFVQASAAAPKLPSAAAAAGSFHDVNPHHCFTTADDAAVAATAAANPFVSHLPGEEDDDGDDGDSNRHHLERKGTDTPGIGTAVGVQPSRPDVKRKDRDELSDGGSPYCFNSSGSGKKPRISSSMDYRKDREEWSDSAIACLLDAYTEKYVQLNRGNLRGRDWEDVATIVSERCDKQKSGKSVEQCKNKVDNLKKRYKAERQRLNSGNLSVSHWPWFKKMEQIVGSSSTYAKPIPEDDKSTVAGGDGSSSAAIVRQSKRCSNTVNRVCFAVDRNSFSSR</sequence>
<dbReference type="PANTHER" id="PTHR31307">
    <property type="entry name" value="TRIHELIX TRANSCRIPTION FACTOR ASIL2"/>
    <property type="match status" value="1"/>
</dbReference>
<feature type="domain" description="Myb/SANT-like DNA-binding" evidence="2">
    <location>
        <begin position="233"/>
        <end position="325"/>
    </location>
</feature>
<dbReference type="Pfam" id="PF13837">
    <property type="entry name" value="Myb_DNA-bind_4"/>
    <property type="match status" value="1"/>
</dbReference>
<accession>A0A843WS28</accession>